<dbReference type="Gene3D" id="3.40.720.10">
    <property type="entry name" value="Alkaline Phosphatase, subunit A"/>
    <property type="match status" value="1"/>
</dbReference>
<dbReference type="PROSITE" id="PS00523">
    <property type="entry name" value="SULFATASE_1"/>
    <property type="match status" value="1"/>
</dbReference>
<feature type="site" description="Important for catalytic activity, responsible for pKa modulation of the active site Glu and correct orientation of both the proton donor and substrate" evidence="8">
    <location>
        <position position="649"/>
    </location>
</feature>
<evidence type="ECO:0000256" key="8">
    <source>
        <dbReference type="PIRSR" id="PIRSR606710-2"/>
    </source>
</evidence>
<organism evidence="10 11">
    <name type="scientific">Nocardioides thalensis</name>
    <dbReference type="NCBI Taxonomy" id="1914755"/>
    <lineage>
        <taxon>Bacteria</taxon>
        <taxon>Bacillati</taxon>
        <taxon>Actinomycetota</taxon>
        <taxon>Actinomycetes</taxon>
        <taxon>Propionibacteriales</taxon>
        <taxon>Nocardioidaceae</taxon>
        <taxon>Nocardioides</taxon>
    </lineage>
</organism>
<feature type="active site" description="Proton acceptor" evidence="7">
    <location>
        <position position="522"/>
    </location>
</feature>
<comment type="caution">
    <text evidence="10">The sequence shown here is derived from an EMBL/GenBank/DDBJ whole genome shotgun (WGS) entry which is preliminary data.</text>
</comment>
<evidence type="ECO:0000313" key="11">
    <source>
        <dbReference type="Proteomes" id="UP000530424"/>
    </source>
</evidence>
<proteinExistence type="inferred from homology"/>
<dbReference type="PANTHER" id="PTHR43108">
    <property type="entry name" value="N-ACETYLGLUCOSAMINE-6-SULFATASE FAMILY MEMBER"/>
    <property type="match status" value="1"/>
</dbReference>
<dbReference type="SUPFAM" id="SSF75005">
    <property type="entry name" value="Arabinanase/levansucrase/invertase"/>
    <property type="match status" value="1"/>
</dbReference>
<evidence type="ECO:0000256" key="4">
    <source>
        <dbReference type="ARBA" id="ARBA00022801"/>
    </source>
</evidence>
<dbReference type="AlphaFoldDB" id="A0A853C8E7"/>
<sequence>MLSPPIRPRTGWIAALVVALATGLLAAVAPAGAGPDRRTAQEAQAPRPNVVVVLLDDMRADQLRFMPRTRALIGAHGTTYTRAMSPHPLCCPARASLVTGQYTQNHGVKSNFPPSGGFPALRRPGNTIGRWLARDGYRTGWIGKYLNEYRNEHGRQRGWHTWQPLVRNLYTYKDPVFYGDARPTPGYVTSILRRRTDRFLSARSKRPFFLVAGHVAPHGTLRGGRWVPPVAAAPYTNAYRKLRPSSFRKPSYAERAIDDLPRDLRVKKPSRRYLRGYARGSARALRSADDAVASVVRRLKRTGELANTYVVVTSDNGFLLGEHRIVDKDVLFDEALDVPLLVRGPGIPAGATDATPVTLVDLVASILDWTDVRPGRRIDGVPLDDTGGRDTILIQTGAQTRPTALMNGGWGYRGVTTARYLYARRAGHPHQGLLFDRARDPYQLRNRYGDRGYRAVQRELARRTAALGQCAGAAGCNRSFGAVPEPTADASTGSLVVEPALATFASRAAYPDPALTSAPVGDPSLVRTGRGTVLVATGTLVPRARWDKGRGWRWTRPALRRLPSWARAGGVWAADIARVGKGWRLYYSAPVAGLGKHGRCIGVAVAPSAYARFRPGGKRPLVCPPRAKTPDALDQVPGGTGLPKRGIIDPSLFVDDGRPHLLYKTDGIPSSIRLLPLNGRGTAPAKGTRSRELLRSDGVIENPVVLRYGDDYVLLTSEGDYSRCTYRETWRRSSSLTDWSGAVRHPLLSRRSTDGLCGPGGADVLETPDRTTLWFHGWVREGTTRPPKPPFWFGHRGPRARRVLYGAVLRMVDGEPVVGRWLG</sequence>
<protein>
    <submittedName>
        <fullName evidence="10">Arylsulfatase A-like enzyme</fullName>
    </submittedName>
</protein>
<dbReference type="Gene3D" id="3.30.1120.10">
    <property type="match status" value="1"/>
</dbReference>
<comment type="similarity">
    <text evidence="2">Belongs to the glycosyl hydrolase 43 family.</text>
</comment>
<dbReference type="SUPFAM" id="SSF53649">
    <property type="entry name" value="Alkaline phosphatase-like"/>
    <property type="match status" value="1"/>
</dbReference>
<comment type="similarity">
    <text evidence="1">Belongs to the sulfatase family.</text>
</comment>
<dbReference type="GO" id="GO:0004553">
    <property type="term" value="F:hydrolase activity, hydrolyzing O-glycosyl compounds"/>
    <property type="evidence" value="ECO:0007669"/>
    <property type="project" value="InterPro"/>
</dbReference>
<feature type="active site" description="Proton donor" evidence="7">
    <location>
        <position position="701"/>
    </location>
</feature>
<reference evidence="10 11" key="1">
    <citation type="submission" date="2020-07" db="EMBL/GenBank/DDBJ databases">
        <title>Sequencing the genomes of 1000 actinobacteria strains.</title>
        <authorList>
            <person name="Klenk H.-P."/>
        </authorList>
    </citation>
    <scope>NUCLEOTIDE SEQUENCE [LARGE SCALE GENOMIC DNA]</scope>
    <source>
        <strain evidence="10 11">DSM 103833</strain>
    </source>
</reference>
<dbReference type="InterPro" id="IPR023296">
    <property type="entry name" value="Glyco_hydro_beta-prop_sf"/>
</dbReference>
<keyword evidence="5" id="KW-0325">Glycoprotein</keyword>
<dbReference type="GO" id="GO:0005975">
    <property type="term" value="P:carbohydrate metabolic process"/>
    <property type="evidence" value="ECO:0007669"/>
    <property type="project" value="InterPro"/>
</dbReference>
<evidence type="ECO:0000256" key="2">
    <source>
        <dbReference type="ARBA" id="ARBA00009865"/>
    </source>
</evidence>
<accession>A0A853C8E7</accession>
<dbReference type="InterPro" id="IPR024607">
    <property type="entry name" value="Sulfatase_CS"/>
</dbReference>
<dbReference type="Pfam" id="PF04616">
    <property type="entry name" value="Glyco_hydro_43"/>
    <property type="match status" value="1"/>
</dbReference>
<evidence type="ECO:0000256" key="6">
    <source>
        <dbReference type="ARBA" id="ARBA00023295"/>
    </source>
</evidence>
<dbReference type="Gene3D" id="2.115.10.20">
    <property type="entry name" value="Glycosyl hydrolase domain, family 43"/>
    <property type="match status" value="1"/>
</dbReference>
<keyword evidence="3" id="KW-0732">Signal</keyword>
<keyword evidence="4" id="KW-0378">Hydrolase</keyword>
<gene>
    <name evidence="10" type="ORF">HNR19_003994</name>
</gene>
<name>A0A853C8E7_9ACTN</name>
<dbReference type="PANTHER" id="PTHR43108:SF8">
    <property type="entry name" value="SD21168P"/>
    <property type="match status" value="1"/>
</dbReference>
<dbReference type="EMBL" id="JACCFP010000001">
    <property type="protein sequence ID" value="NYJ03296.1"/>
    <property type="molecule type" value="Genomic_DNA"/>
</dbReference>
<evidence type="ECO:0000256" key="7">
    <source>
        <dbReference type="PIRSR" id="PIRSR606710-1"/>
    </source>
</evidence>
<keyword evidence="11" id="KW-1185">Reference proteome</keyword>
<evidence type="ECO:0000259" key="9">
    <source>
        <dbReference type="Pfam" id="PF00884"/>
    </source>
</evidence>
<dbReference type="RefSeq" id="WP_179669559.1">
    <property type="nucleotide sequence ID" value="NZ_JACCFP010000001.1"/>
</dbReference>
<dbReference type="Pfam" id="PF00884">
    <property type="entry name" value="Sulfatase"/>
    <property type="match status" value="1"/>
</dbReference>
<dbReference type="InterPro" id="IPR000917">
    <property type="entry name" value="Sulfatase_N"/>
</dbReference>
<dbReference type="InterPro" id="IPR006710">
    <property type="entry name" value="Glyco_hydro_43"/>
</dbReference>
<evidence type="ECO:0000256" key="1">
    <source>
        <dbReference type="ARBA" id="ARBA00008779"/>
    </source>
</evidence>
<keyword evidence="6" id="KW-0326">Glycosidase</keyword>
<feature type="domain" description="Sulfatase N-terminal" evidence="9">
    <location>
        <begin position="48"/>
        <end position="372"/>
    </location>
</feature>
<dbReference type="PROSITE" id="PS00149">
    <property type="entry name" value="SULFATASE_2"/>
    <property type="match status" value="1"/>
</dbReference>
<dbReference type="InterPro" id="IPR017850">
    <property type="entry name" value="Alkaline_phosphatase_core_sf"/>
</dbReference>
<evidence type="ECO:0000256" key="5">
    <source>
        <dbReference type="ARBA" id="ARBA00023180"/>
    </source>
</evidence>
<evidence type="ECO:0000313" key="10">
    <source>
        <dbReference type="EMBL" id="NYJ03296.1"/>
    </source>
</evidence>
<evidence type="ECO:0000256" key="3">
    <source>
        <dbReference type="ARBA" id="ARBA00022729"/>
    </source>
</evidence>
<dbReference type="Proteomes" id="UP000530424">
    <property type="component" value="Unassembled WGS sequence"/>
</dbReference>